<name>A0ABQ3R1B7_9ACTN</name>
<keyword evidence="3" id="KW-1185">Reference proteome</keyword>
<reference evidence="2" key="1">
    <citation type="submission" date="2024-05" db="EMBL/GenBank/DDBJ databases">
        <title>Whole genome shotgun sequence of Streptomyces violascens NBRC 12920.</title>
        <authorList>
            <person name="Komaki H."/>
            <person name="Tamura T."/>
        </authorList>
    </citation>
    <scope>NUCLEOTIDE SEQUENCE</scope>
    <source>
        <strain evidence="2">NBRC 12920</strain>
    </source>
</reference>
<accession>A0ABQ3R1B7</accession>
<evidence type="ECO:0000313" key="3">
    <source>
        <dbReference type="Proteomes" id="UP001050808"/>
    </source>
</evidence>
<feature type="compositionally biased region" description="Polar residues" evidence="1">
    <location>
        <begin position="92"/>
        <end position="102"/>
    </location>
</feature>
<feature type="region of interest" description="Disordered" evidence="1">
    <location>
        <begin position="1"/>
        <end position="21"/>
    </location>
</feature>
<proteinExistence type="predicted"/>
<sequence length="112" mass="11818">MAVVREVDPVALGGDAPTQRVGEPGFVLDDQNAHAVQGHTGGWKAGKRPPWRWQIGTPLDRVLITVLVSLLALPTGECQVATGRSGTRDDGSTWSPPQTVNPVRSPKGETGS</sequence>
<gene>
    <name evidence="2" type="ORF">Sviol_77390</name>
</gene>
<protein>
    <recommendedName>
        <fullName evidence="4">Transposase</fullName>
    </recommendedName>
</protein>
<dbReference type="Proteomes" id="UP001050808">
    <property type="component" value="Unassembled WGS sequence"/>
</dbReference>
<evidence type="ECO:0000313" key="2">
    <source>
        <dbReference type="EMBL" id="GHI43331.1"/>
    </source>
</evidence>
<comment type="caution">
    <text evidence="2">The sequence shown here is derived from an EMBL/GenBank/DDBJ whole genome shotgun (WGS) entry which is preliminary data.</text>
</comment>
<dbReference type="EMBL" id="BNDY01000020">
    <property type="protein sequence ID" value="GHI43331.1"/>
    <property type="molecule type" value="Genomic_DNA"/>
</dbReference>
<organism evidence="2 3">
    <name type="scientific">Streptomyces violascens</name>
    <dbReference type="NCBI Taxonomy" id="67381"/>
    <lineage>
        <taxon>Bacteria</taxon>
        <taxon>Bacillati</taxon>
        <taxon>Actinomycetota</taxon>
        <taxon>Actinomycetes</taxon>
        <taxon>Kitasatosporales</taxon>
        <taxon>Streptomycetaceae</taxon>
        <taxon>Streptomyces</taxon>
    </lineage>
</organism>
<evidence type="ECO:0000256" key="1">
    <source>
        <dbReference type="SAM" id="MobiDB-lite"/>
    </source>
</evidence>
<feature type="region of interest" description="Disordered" evidence="1">
    <location>
        <begin position="78"/>
        <end position="112"/>
    </location>
</feature>
<evidence type="ECO:0008006" key="4">
    <source>
        <dbReference type="Google" id="ProtNLM"/>
    </source>
</evidence>